<evidence type="ECO:0000256" key="6">
    <source>
        <dbReference type="PIRNR" id="PIRNR000099"/>
    </source>
</evidence>
<comment type="similarity">
    <text evidence="2 6 8">Belongs to the histidinol dehydrogenase family.</text>
</comment>
<dbReference type="CDD" id="cd06572">
    <property type="entry name" value="Histidinol_dh"/>
    <property type="match status" value="1"/>
</dbReference>
<keyword evidence="10" id="KW-1185">Reference proteome</keyword>
<dbReference type="Proteomes" id="UP000240653">
    <property type="component" value="Unassembled WGS sequence"/>
</dbReference>
<dbReference type="InterPro" id="IPR001692">
    <property type="entry name" value="Histidinol_DH_CS"/>
</dbReference>
<dbReference type="Pfam" id="PF00815">
    <property type="entry name" value="Histidinol_dh"/>
    <property type="match status" value="1"/>
</dbReference>
<dbReference type="InterPro" id="IPR012131">
    <property type="entry name" value="Hstdl_DH"/>
</dbReference>
<evidence type="ECO:0000256" key="3">
    <source>
        <dbReference type="ARBA" id="ARBA00022723"/>
    </source>
</evidence>
<evidence type="ECO:0000256" key="4">
    <source>
        <dbReference type="ARBA" id="ARBA00022833"/>
    </source>
</evidence>
<reference evidence="9 10" key="1">
    <citation type="submission" date="2018-03" db="EMBL/GenBank/DDBJ databases">
        <title>The draft genome of Mesorhizobium soli JCM 19897.</title>
        <authorList>
            <person name="Li L."/>
            <person name="Liu L."/>
            <person name="Liang L."/>
            <person name="Wang T."/>
            <person name="Zhang X."/>
        </authorList>
    </citation>
    <scope>NUCLEOTIDE SEQUENCE [LARGE SCALE GENOMIC DNA]</scope>
    <source>
        <strain evidence="9 10">JCM 19897</strain>
    </source>
</reference>
<gene>
    <name evidence="9" type="primary">hisD</name>
    <name evidence="9" type="ORF">C7I85_24445</name>
</gene>
<dbReference type="GO" id="GO:0005829">
    <property type="term" value="C:cytosol"/>
    <property type="evidence" value="ECO:0007669"/>
    <property type="project" value="TreeGrafter"/>
</dbReference>
<accession>A0A2P7S1W7</accession>
<comment type="cofactor">
    <cofactor evidence="1">
        <name>Zn(2+)</name>
        <dbReference type="ChEBI" id="CHEBI:29105"/>
    </cofactor>
</comment>
<dbReference type="OrthoDB" id="9805269at2"/>
<dbReference type="PANTHER" id="PTHR21256:SF2">
    <property type="entry name" value="HISTIDINE BIOSYNTHESIS TRIFUNCTIONAL PROTEIN"/>
    <property type="match status" value="1"/>
</dbReference>
<dbReference type="FunFam" id="3.40.50.1980:FF:000001">
    <property type="entry name" value="Histidinol dehydrogenase"/>
    <property type="match status" value="1"/>
</dbReference>
<evidence type="ECO:0000256" key="5">
    <source>
        <dbReference type="ARBA" id="ARBA00023002"/>
    </source>
</evidence>
<protein>
    <submittedName>
        <fullName evidence="9">Histidinol dehydrogenase</fullName>
    </submittedName>
</protein>
<dbReference type="InterPro" id="IPR016161">
    <property type="entry name" value="Ald_DH/histidinol_DH"/>
</dbReference>
<dbReference type="Gene3D" id="3.40.50.1980">
    <property type="entry name" value="Nitrogenase molybdenum iron protein domain"/>
    <property type="match status" value="2"/>
</dbReference>
<feature type="active site" description="Proton acceptor" evidence="7">
    <location>
        <position position="332"/>
    </location>
</feature>
<dbReference type="PIRSF" id="PIRSF000099">
    <property type="entry name" value="Histidinol_dh"/>
    <property type="match status" value="1"/>
</dbReference>
<evidence type="ECO:0000313" key="10">
    <source>
        <dbReference type="Proteomes" id="UP000240653"/>
    </source>
</evidence>
<keyword evidence="3" id="KW-0479">Metal-binding</keyword>
<dbReference type="GO" id="GO:0004399">
    <property type="term" value="F:histidinol dehydrogenase activity"/>
    <property type="evidence" value="ECO:0007669"/>
    <property type="project" value="InterPro"/>
</dbReference>
<evidence type="ECO:0000256" key="7">
    <source>
        <dbReference type="PIRSR" id="PIRSR000099-1"/>
    </source>
</evidence>
<dbReference type="InterPro" id="IPR022695">
    <property type="entry name" value="Histidinol_DH_monofunct"/>
</dbReference>
<dbReference type="PROSITE" id="PS00611">
    <property type="entry name" value="HISOL_DEHYDROGENASE"/>
    <property type="match status" value="1"/>
</dbReference>
<feature type="active site" description="Proton acceptor" evidence="7">
    <location>
        <position position="331"/>
    </location>
</feature>
<evidence type="ECO:0000256" key="8">
    <source>
        <dbReference type="RuleBase" id="RU004175"/>
    </source>
</evidence>
<comment type="caution">
    <text evidence="9">The sequence shown here is derived from an EMBL/GenBank/DDBJ whole genome shotgun (WGS) entry which is preliminary data.</text>
</comment>
<dbReference type="EMBL" id="PXYL01000018">
    <property type="protein sequence ID" value="PSJ56433.1"/>
    <property type="molecule type" value="Genomic_DNA"/>
</dbReference>
<dbReference type="SUPFAM" id="SSF53720">
    <property type="entry name" value="ALDH-like"/>
    <property type="match status" value="1"/>
</dbReference>
<dbReference type="PANTHER" id="PTHR21256">
    <property type="entry name" value="HISTIDINOL DEHYDROGENASE HDH"/>
    <property type="match status" value="1"/>
</dbReference>
<dbReference type="GO" id="GO:0000105">
    <property type="term" value="P:L-histidine biosynthetic process"/>
    <property type="evidence" value="ECO:0007669"/>
    <property type="project" value="InterPro"/>
</dbReference>
<evidence type="ECO:0000256" key="1">
    <source>
        <dbReference type="ARBA" id="ARBA00001947"/>
    </source>
</evidence>
<keyword evidence="4" id="KW-0862">Zinc</keyword>
<dbReference type="GO" id="GO:0051287">
    <property type="term" value="F:NAD binding"/>
    <property type="evidence" value="ECO:0007669"/>
    <property type="project" value="InterPro"/>
</dbReference>
<keyword evidence="5 6" id="KW-0560">Oxidoreductase</keyword>
<dbReference type="PRINTS" id="PR00083">
    <property type="entry name" value="HOLDHDRGNASE"/>
</dbReference>
<dbReference type="RefSeq" id="WP_106726623.1">
    <property type="nucleotide sequence ID" value="NZ_PXYL01000018.1"/>
</dbReference>
<evidence type="ECO:0000313" key="9">
    <source>
        <dbReference type="EMBL" id="PSJ56433.1"/>
    </source>
</evidence>
<evidence type="ECO:0000256" key="2">
    <source>
        <dbReference type="ARBA" id="ARBA00010178"/>
    </source>
</evidence>
<dbReference type="NCBIfam" id="TIGR00069">
    <property type="entry name" value="hisD"/>
    <property type="match status" value="1"/>
</dbReference>
<organism evidence="9 10">
    <name type="scientific">Pseudaminobacter soli</name>
    <name type="common">ex Li et al. 2025</name>
    <dbReference type="NCBI Taxonomy" id="1295366"/>
    <lineage>
        <taxon>Bacteria</taxon>
        <taxon>Pseudomonadati</taxon>
        <taxon>Pseudomonadota</taxon>
        <taxon>Alphaproteobacteria</taxon>
        <taxon>Hyphomicrobiales</taxon>
        <taxon>Phyllobacteriaceae</taxon>
        <taxon>Pseudaminobacter</taxon>
    </lineage>
</organism>
<proteinExistence type="inferred from homology"/>
<sequence>MDSIAFHDLRKLSPAQRAALLERTEADLSTYMRDVEPIIAAVRQQGDAALIDCAQRFDGVTLDTLKVSAEAIGAAEKELDVRLVEAIKLSVEQVRRFHEAQMPEELWLSERTPGAMIGDRWTPIDSVACYVPRGKGFFPSSAIMTAVPAKVAGARRVIIVTPPGPDGTADAATRFIASLIGIDDIYLCGGAQAVAAVAFGTETVPSCAKIVGPGSPWLSAARQMLSSRIDPGSPAGPSELIVYADNTVPAELAALDLLVESEHGPDSSAFLVTADPDVARAAAAAIPGLWGKMGEYRAGFSRAVLGGNKGGIVLAPSIEAAFDFINDYAAEHLVVLSTAAFDLLPLIRNAGEILLGPHSAIPIANFVLGPSHVLPTGGRAATASPLSVFDFLKRSSIAYVSRAAYEWLAPAARAFAHYEGFRAHENAVSEIREEILSRASGCKSVTKT</sequence>
<dbReference type="AlphaFoldDB" id="A0A2P7S1W7"/>
<dbReference type="GO" id="GO:0046872">
    <property type="term" value="F:metal ion binding"/>
    <property type="evidence" value="ECO:0007669"/>
    <property type="project" value="UniProtKB-KW"/>
</dbReference>
<dbReference type="Gene3D" id="1.20.5.1300">
    <property type="match status" value="1"/>
</dbReference>
<name>A0A2P7S1W7_9HYPH</name>